<evidence type="ECO:0000313" key="3">
    <source>
        <dbReference type="Proteomes" id="UP000317624"/>
    </source>
</evidence>
<dbReference type="Proteomes" id="UP000317624">
    <property type="component" value="Unassembled WGS sequence"/>
</dbReference>
<reference evidence="2 3" key="1">
    <citation type="submission" date="2019-07" db="EMBL/GenBank/DDBJ databases">
        <title>Hymenobacter sp. straun FUR1 Genome sequencing and assembly.</title>
        <authorList>
            <person name="Chhetri G."/>
        </authorList>
    </citation>
    <scope>NUCLEOTIDE SEQUENCE [LARGE SCALE GENOMIC DNA]</scope>
    <source>
        <strain evidence="2 3">Fur1</strain>
    </source>
</reference>
<feature type="signal peptide" evidence="1">
    <location>
        <begin position="1"/>
        <end position="21"/>
    </location>
</feature>
<dbReference type="AlphaFoldDB" id="A0A558BT00"/>
<protein>
    <submittedName>
        <fullName evidence="2">Uncharacterized protein</fullName>
    </submittedName>
</protein>
<dbReference type="OrthoDB" id="9554439at2"/>
<sequence length="105" mass="11196">MKKLLILGACLVALASQPVLAQTGGPEVVIVKIWEGEAILSITIARAAGKPEVLTYKTKELREEGASAVLTQKALAKLYQEGYMLKGTYGGNQGYLSTLVFVKGQ</sequence>
<feature type="chain" id="PRO_5022005290" evidence="1">
    <location>
        <begin position="22"/>
        <end position="105"/>
    </location>
</feature>
<proteinExistence type="predicted"/>
<dbReference type="RefSeq" id="WP_144850667.1">
    <property type="nucleotide sequence ID" value="NZ_VMRJ01000004.1"/>
</dbReference>
<evidence type="ECO:0000313" key="2">
    <source>
        <dbReference type="EMBL" id="TVT39621.1"/>
    </source>
</evidence>
<comment type="caution">
    <text evidence="2">The sequence shown here is derived from an EMBL/GenBank/DDBJ whole genome shotgun (WGS) entry which is preliminary data.</text>
</comment>
<keyword evidence="1" id="KW-0732">Signal</keyword>
<accession>A0A558BT00</accession>
<keyword evidence="3" id="KW-1185">Reference proteome</keyword>
<evidence type="ECO:0000256" key="1">
    <source>
        <dbReference type="SAM" id="SignalP"/>
    </source>
</evidence>
<dbReference type="EMBL" id="VMRJ01000004">
    <property type="protein sequence ID" value="TVT39621.1"/>
    <property type="molecule type" value="Genomic_DNA"/>
</dbReference>
<gene>
    <name evidence="2" type="ORF">FNT36_18440</name>
</gene>
<organism evidence="2 3">
    <name type="scientific">Hymenobacter setariae</name>
    <dbReference type="NCBI Taxonomy" id="2594794"/>
    <lineage>
        <taxon>Bacteria</taxon>
        <taxon>Pseudomonadati</taxon>
        <taxon>Bacteroidota</taxon>
        <taxon>Cytophagia</taxon>
        <taxon>Cytophagales</taxon>
        <taxon>Hymenobacteraceae</taxon>
        <taxon>Hymenobacter</taxon>
    </lineage>
</organism>
<name>A0A558BT00_9BACT</name>